<keyword evidence="6 7" id="KW-0472">Membrane</keyword>
<evidence type="ECO:0000256" key="7">
    <source>
        <dbReference type="SAM" id="Phobius"/>
    </source>
</evidence>
<evidence type="ECO:0000313" key="9">
    <source>
        <dbReference type="Proteomes" id="UP000005695"/>
    </source>
</evidence>
<keyword evidence="9" id="KW-1185">Reference proteome</keyword>
<feature type="transmembrane region" description="Helical" evidence="7">
    <location>
        <begin position="228"/>
        <end position="247"/>
    </location>
</feature>
<evidence type="ECO:0000256" key="2">
    <source>
        <dbReference type="ARBA" id="ARBA00008929"/>
    </source>
</evidence>
<reference evidence="8" key="2">
    <citation type="submission" date="2006-05" db="EMBL/GenBank/DDBJ databases">
        <title>Sequencing of the draft genome and assembly of Desulfuromonas acetoxidans DSM 684.</title>
        <authorList>
            <consortium name="US DOE Joint Genome Institute (JGI-PGF)"/>
            <person name="Copeland A."/>
            <person name="Lucas S."/>
            <person name="Lapidus A."/>
            <person name="Barry K."/>
            <person name="Detter J.C."/>
            <person name="Glavina del Rio T."/>
            <person name="Hammon N."/>
            <person name="Israni S."/>
            <person name="Dalin E."/>
            <person name="Tice H."/>
            <person name="Bruce D."/>
            <person name="Pitluck S."/>
            <person name="Richardson P."/>
        </authorList>
    </citation>
    <scope>NUCLEOTIDE SEQUENCE [LARGE SCALE GENOMIC DNA]</scope>
    <source>
        <strain evidence="8">DSM 684</strain>
    </source>
</reference>
<evidence type="ECO:0000256" key="5">
    <source>
        <dbReference type="ARBA" id="ARBA00022989"/>
    </source>
</evidence>
<dbReference type="PANTHER" id="PTHR34856:SF2">
    <property type="entry name" value="PROTEIN NRFD"/>
    <property type="match status" value="1"/>
</dbReference>
<accession>Q1K2I6</accession>
<dbReference type="InterPro" id="IPR052049">
    <property type="entry name" value="Electron_transfer_protein"/>
</dbReference>
<dbReference type="EMBL" id="AAEW02000003">
    <property type="protein sequence ID" value="EAT16895.1"/>
    <property type="molecule type" value="Genomic_DNA"/>
</dbReference>
<evidence type="ECO:0000256" key="6">
    <source>
        <dbReference type="ARBA" id="ARBA00023136"/>
    </source>
</evidence>
<dbReference type="PANTHER" id="PTHR34856">
    <property type="entry name" value="PROTEIN NRFD"/>
    <property type="match status" value="1"/>
</dbReference>
<sequence length="307" mass="33453">MSEKHQAWGWMLAVDFFFAGMGGAMLVIAAIIDLFIAPNQVSLLGNILGPLCMCVGCGFLILELGRPMQAWRVFMNPKAILTFGAWTMTIAIISGFAYASFGIKSSLIFWNEGDFLRHLLALVNIVTGLVVATYPGVLLGRHKGRPFWVGPGVMGLFLLSSMVTGLALHCLCAIVVPVEGSVLSSLPKVIAALLLVQALMWVGYLWIKASGTTAAESASAKRWINGDLAKGFKIYFMLIGTVVPMILFLTPIAFFHGLAALMVLFGGVMMRIQIVTSGKDRTFLPGELQYRSRLPKGDEKFLKKAWM</sequence>
<dbReference type="Pfam" id="PF03916">
    <property type="entry name" value="NrfD"/>
    <property type="match status" value="1"/>
</dbReference>
<evidence type="ECO:0000256" key="4">
    <source>
        <dbReference type="ARBA" id="ARBA00022692"/>
    </source>
</evidence>
<feature type="transmembrane region" description="Helical" evidence="7">
    <location>
        <begin position="12"/>
        <end position="37"/>
    </location>
</feature>
<keyword evidence="5 7" id="KW-1133">Transmembrane helix</keyword>
<feature type="transmembrane region" description="Helical" evidence="7">
    <location>
        <begin position="253"/>
        <end position="272"/>
    </location>
</feature>
<reference evidence="8" key="1">
    <citation type="submission" date="2006-05" db="EMBL/GenBank/DDBJ databases">
        <title>Annotation of the draft genome assembly of Desulfuromonas acetoxidans DSM 684.</title>
        <authorList>
            <consortium name="US DOE Joint Genome Institute (JGI-ORNL)"/>
            <person name="Larimer F."/>
            <person name="Land M."/>
            <person name="Hauser L."/>
        </authorList>
    </citation>
    <scope>NUCLEOTIDE SEQUENCE [LARGE SCALE GENOMIC DNA]</scope>
    <source>
        <strain evidence="8">DSM 684</strain>
    </source>
</reference>
<dbReference type="RefSeq" id="WP_005998391.1">
    <property type="nucleotide sequence ID" value="NZ_AAEW02000003.1"/>
</dbReference>
<dbReference type="GO" id="GO:0005886">
    <property type="term" value="C:plasma membrane"/>
    <property type="evidence" value="ECO:0007669"/>
    <property type="project" value="UniProtKB-SubCell"/>
</dbReference>
<dbReference type="Proteomes" id="UP000005695">
    <property type="component" value="Unassembled WGS sequence"/>
</dbReference>
<feature type="transmembrane region" description="Helical" evidence="7">
    <location>
        <begin position="43"/>
        <end position="62"/>
    </location>
</feature>
<keyword evidence="3" id="KW-1003">Cell membrane</keyword>
<feature type="transmembrane region" description="Helical" evidence="7">
    <location>
        <begin position="189"/>
        <end position="207"/>
    </location>
</feature>
<dbReference type="InterPro" id="IPR005614">
    <property type="entry name" value="NrfD-like"/>
</dbReference>
<evidence type="ECO:0000256" key="1">
    <source>
        <dbReference type="ARBA" id="ARBA00004651"/>
    </source>
</evidence>
<organism evidence="8 9">
    <name type="scientific">Desulfuromonas acetoxidans (strain DSM 684 / 11070)</name>
    <dbReference type="NCBI Taxonomy" id="281689"/>
    <lineage>
        <taxon>Bacteria</taxon>
        <taxon>Pseudomonadati</taxon>
        <taxon>Thermodesulfobacteriota</taxon>
        <taxon>Desulfuromonadia</taxon>
        <taxon>Desulfuromonadales</taxon>
        <taxon>Desulfuromonadaceae</taxon>
        <taxon>Desulfuromonas</taxon>
    </lineage>
</organism>
<comment type="subcellular location">
    <subcellularLocation>
        <location evidence="1">Cell membrane</location>
        <topology evidence="1">Multi-pass membrane protein</topology>
    </subcellularLocation>
</comment>
<keyword evidence="4 7" id="KW-0812">Transmembrane</keyword>
<dbReference type="OrthoDB" id="1807119at2"/>
<gene>
    <name evidence="8" type="ORF">Dace_2147</name>
</gene>
<feature type="transmembrane region" description="Helical" evidence="7">
    <location>
        <begin position="115"/>
        <end position="140"/>
    </location>
</feature>
<dbReference type="AlphaFoldDB" id="Q1K2I6"/>
<feature type="transmembrane region" description="Helical" evidence="7">
    <location>
        <begin position="152"/>
        <end position="177"/>
    </location>
</feature>
<protein>
    <submittedName>
        <fullName evidence="8">Polysulphide reductase, NrfD</fullName>
    </submittedName>
</protein>
<evidence type="ECO:0000313" key="8">
    <source>
        <dbReference type="EMBL" id="EAT16895.1"/>
    </source>
</evidence>
<feature type="transmembrane region" description="Helical" evidence="7">
    <location>
        <begin position="83"/>
        <end position="103"/>
    </location>
</feature>
<dbReference type="Gene3D" id="1.20.1630.10">
    <property type="entry name" value="Formate dehydrogenase/DMSO reductase domain"/>
    <property type="match status" value="1"/>
</dbReference>
<name>Q1K2I6_DESA6</name>
<comment type="similarity">
    <text evidence="2">Belongs to the NrfD family.</text>
</comment>
<evidence type="ECO:0000256" key="3">
    <source>
        <dbReference type="ARBA" id="ARBA00022475"/>
    </source>
</evidence>
<comment type="caution">
    <text evidence="8">The sequence shown here is derived from an EMBL/GenBank/DDBJ whole genome shotgun (WGS) entry which is preliminary data.</text>
</comment>
<proteinExistence type="inferred from homology"/>